<dbReference type="Proteomes" id="UP000267029">
    <property type="component" value="Unassembled WGS sequence"/>
</dbReference>
<gene>
    <name evidence="2" type="ORF">MCOS_LOCUS8336</name>
</gene>
<keyword evidence="3" id="KW-1185">Reference proteome</keyword>
<evidence type="ECO:0000259" key="1">
    <source>
        <dbReference type="Pfam" id="PF00791"/>
    </source>
</evidence>
<organism evidence="4">
    <name type="scientific">Mesocestoides corti</name>
    <name type="common">Flatworm</name>
    <dbReference type="NCBI Taxonomy" id="53468"/>
    <lineage>
        <taxon>Eukaryota</taxon>
        <taxon>Metazoa</taxon>
        <taxon>Spiralia</taxon>
        <taxon>Lophotrochozoa</taxon>
        <taxon>Platyhelminthes</taxon>
        <taxon>Cestoda</taxon>
        <taxon>Eucestoda</taxon>
        <taxon>Cyclophyllidea</taxon>
        <taxon>Mesocestoididae</taxon>
        <taxon>Mesocestoides</taxon>
    </lineage>
</organism>
<dbReference type="WBParaSite" id="MCOS_0000833501-mRNA-1">
    <property type="protein sequence ID" value="MCOS_0000833501-mRNA-1"/>
    <property type="gene ID" value="MCOS_0000833501"/>
</dbReference>
<protein>
    <submittedName>
        <fullName evidence="4">ZU5 domain-containing protein</fullName>
    </submittedName>
</protein>
<evidence type="ECO:0000313" key="3">
    <source>
        <dbReference type="Proteomes" id="UP000267029"/>
    </source>
</evidence>
<dbReference type="AlphaFoldDB" id="A0A0R3UL09"/>
<dbReference type="EMBL" id="UXSR01005494">
    <property type="protein sequence ID" value="VDD82333.1"/>
    <property type="molecule type" value="Genomic_DNA"/>
</dbReference>
<proteinExistence type="predicted"/>
<dbReference type="Gene3D" id="2.60.220.30">
    <property type="match status" value="1"/>
</dbReference>
<dbReference type="Pfam" id="PF00791">
    <property type="entry name" value="ZU5"/>
    <property type="match status" value="1"/>
</dbReference>
<dbReference type="InterPro" id="IPR000906">
    <property type="entry name" value="ZU5_dom"/>
</dbReference>
<reference evidence="2 3" key="2">
    <citation type="submission" date="2018-10" db="EMBL/GenBank/DDBJ databases">
        <authorList>
            <consortium name="Pathogen Informatics"/>
        </authorList>
    </citation>
    <scope>NUCLEOTIDE SEQUENCE [LARGE SCALE GENOMIC DNA]</scope>
</reference>
<accession>A0A0R3UL09</accession>
<evidence type="ECO:0000313" key="4">
    <source>
        <dbReference type="WBParaSite" id="MCOS_0000833501-mRNA-1"/>
    </source>
</evidence>
<evidence type="ECO:0000313" key="2">
    <source>
        <dbReference type="EMBL" id="VDD82333.1"/>
    </source>
</evidence>
<dbReference type="OrthoDB" id="20872at2759"/>
<name>A0A0R3UL09_MESCO</name>
<feature type="domain" description="ZU5" evidence="1">
    <location>
        <begin position="93"/>
        <end position="152"/>
    </location>
</feature>
<dbReference type="STRING" id="53468.A0A0R3UL09"/>
<reference evidence="4" key="1">
    <citation type="submission" date="2017-02" db="UniProtKB">
        <authorList>
            <consortium name="WormBaseParasite"/>
        </authorList>
    </citation>
    <scope>IDENTIFICATION</scope>
</reference>
<sequence length="152" mass="16906">MCRSDHASLQVTAMQIALLPRFPPIKINLKRTNPQMRQSDLGNAFDNISYTGRGIMLVGVVGGGEIPRQDVTVFLHEPIRRLPRGFVSGRFLVSFLVDARGGLLESKRYPGLRFIIPPNASIGPLRVICRFLRYPSYSTQPPLNDGEGLACR</sequence>